<evidence type="ECO:0000313" key="2">
    <source>
        <dbReference type="Proteomes" id="UP000470875"/>
    </source>
</evidence>
<organism evidence="1 2">
    <name type="scientific">Scrofimicrobium canadense</name>
    <dbReference type="NCBI Taxonomy" id="2652290"/>
    <lineage>
        <taxon>Bacteria</taxon>
        <taxon>Bacillati</taxon>
        <taxon>Actinomycetota</taxon>
        <taxon>Actinomycetes</taxon>
        <taxon>Actinomycetales</taxon>
        <taxon>Actinomycetaceae</taxon>
        <taxon>Scrofimicrobium</taxon>
    </lineage>
</organism>
<dbReference type="PANTHER" id="PTHR39441">
    <property type="entry name" value="DUF2252 DOMAIN-CONTAINING PROTEIN"/>
    <property type="match status" value="1"/>
</dbReference>
<proteinExistence type="predicted"/>
<dbReference type="InterPro" id="IPR018721">
    <property type="entry name" value="DUF2252"/>
</dbReference>
<dbReference type="Pfam" id="PF10009">
    <property type="entry name" value="DUF2252"/>
    <property type="match status" value="1"/>
</dbReference>
<accession>A0A6N7W9Q1</accession>
<comment type="caution">
    <text evidence="1">The sequence shown here is derived from an EMBL/GenBank/DDBJ whole genome shotgun (WGS) entry which is preliminary data.</text>
</comment>
<sequence>MSDSPYAAAAEGVRGSALAQREHGKRARNAITRGELGQYVHVDRDAVALIEKQNESRVPDLVSLRRERMGESPFAFFRGTAGLMAHDLAHQPSTEVQVVICGDAHIGNFGLYASPERRIIFDLNDFDEAAPGRGEWDLRRLATSAFLAAEENGASSDEATSVAVHTAKAYVKQLRGFLKMPPTTRHHVALDETLAVQTVPAATMPLFDAAVKRHDGGPQQE</sequence>
<name>A0A6N7W9Q1_9ACTO</name>
<dbReference type="EMBL" id="VULO01000013">
    <property type="protein sequence ID" value="MSS85203.1"/>
    <property type="molecule type" value="Genomic_DNA"/>
</dbReference>
<gene>
    <name evidence="1" type="ORF">FYJ24_10645</name>
</gene>
<evidence type="ECO:0000313" key="1">
    <source>
        <dbReference type="EMBL" id="MSS85203.1"/>
    </source>
</evidence>
<dbReference type="AlphaFoldDB" id="A0A6N7W9Q1"/>
<reference evidence="1 2" key="1">
    <citation type="submission" date="2019-08" db="EMBL/GenBank/DDBJ databases">
        <title>In-depth cultivation of the pig gut microbiome towards novel bacterial diversity and tailored functional studies.</title>
        <authorList>
            <person name="Wylensek D."/>
            <person name="Hitch T.C.A."/>
            <person name="Clavel T."/>
        </authorList>
    </citation>
    <scope>NUCLEOTIDE SEQUENCE [LARGE SCALE GENOMIC DNA]</scope>
    <source>
        <strain evidence="1 2">WB03_NA08</strain>
    </source>
</reference>
<protein>
    <submittedName>
        <fullName evidence="1">DUF2252 domain-containing protein</fullName>
    </submittedName>
</protein>
<keyword evidence="2" id="KW-1185">Reference proteome</keyword>
<dbReference type="PANTHER" id="PTHR39441:SF1">
    <property type="entry name" value="DUF2252 DOMAIN-CONTAINING PROTEIN"/>
    <property type="match status" value="1"/>
</dbReference>
<dbReference type="Proteomes" id="UP000470875">
    <property type="component" value="Unassembled WGS sequence"/>
</dbReference>